<keyword evidence="1" id="KW-0808">Transferase</keyword>
<evidence type="ECO:0000313" key="3">
    <source>
        <dbReference type="EMBL" id="SSA39263.1"/>
    </source>
</evidence>
<dbReference type="PANTHER" id="PTHR19136:SF81">
    <property type="entry name" value="MOLYBDENUM COFACTOR GUANYLYLTRANSFERASE"/>
    <property type="match status" value="1"/>
</dbReference>
<dbReference type="EMBL" id="UETB01000002">
    <property type="protein sequence ID" value="SSA39263.1"/>
    <property type="molecule type" value="Genomic_DNA"/>
</dbReference>
<organism evidence="3 4">
    <name type="scientific">Georgenia satyanarayanai</name>
    <dbReference type="NCBI Taxonomy" id="860221"/>
    <lineage>
        <taxon>Bacteria</taxon>
        <taxon>Bacillati</taxon>
        <taxon>Actinomycetota</taxon>
        <taxon>Actinomycetes</taxon>
        <taxon>Micrococcales</taxon>
        <taxon>Bogoriellaceae</taxon>
        <taxon>Georgenia</taxon>
    </lineage>
</organism>
<evidence type="ECO:0000259" key="2">
    <source>
        <dbReference type="Pfam" id="PF12804"/>
    </source>
</evidence>
<dbReference type="Gene3D" id="3.90.550.10">
    <property type="entry name" value="Spore Coat Polysaccharide Biosynthesis Protein SpsA, Chain A"/>
    <property type="match status" value="1"/>
</dbReference>
<dbReference type="RefSeq" id="WP_258369237.1">
    <property type="nucleotide sequence ID" value="NZ_QKLZ01000002.1"/>
</dbReference>
<protein>
    <submittedName>
        <fullName evidence="3">Molybdopterin-guanine dinucleotide biosynthesis protein A</fullName>
    </submittedName>
</protein>
<sequence>MALDHDAVVLAGGTGRRLGGALKPQVEVLGRRLLDHVLDATGDASRVVVVAPEAVPVPDGVARTLEDPPHGGPVAGIVAGLRALGSGAPLVLLLACDLPGASAAVPRLLAAAEESGATDADGLVLSDDGGREQWLLGLYVRSALEAAVASVAAAGGVRGAPVRDLVAPLRLLAIPAATGEVRDIDTWADRDDYLRENTGTNTTGHPDE</sequence>
<dbReference type="AlphaFoldDB" id="A0A2Y9C4A3"/>
<name>A0A2Y9C4A3_9MICO</name>
<gene>
    <name evidence="3" type="ORF">SAMN05216184_102183</name>
</gene>
<dbReference type="Pfam" id="PF12804">
    <property type="entry name" value="NTP_transf_3"/>
    <property type="match status" value="1"/>
</dbReference>
<dbReference type="PANTHER" id="PTHR19136">
    <property type="entry name" value="MOLYBDENUM COFACTOR GUANYLYLTRANSFERASE"/>
    <property type="match status" value="1"/>
</dbReference>
<proteinExistence type="predicted"/>
<dbReference type="GO" id="GO:0016779">
    <property type="term" value="F:nucleotidyltransferase activity"/>
    <property type="evidence" value="ECO:0007669"/>
    <property type="project" value="TreeGrafter"/>
</dbReference>
<reference evidence="3 4" key="1">
    <citation type="submission" date="2016-10" db="EMBL/GenBank/DDBJ databases">
        <authorList>
            <person name="Cai Z."/>
        </authorList>
    </citation>
    <scope>NUCLEOTIDE SEQUENCE [LARGE SCALE GENOMIC DNA]</scope>
    <source>
        <strain evidence="3 4">CGMCC 1.10826</strain>
    </source>
</reference>
<feature type="domain" description="MobA-like NTP transferase" evidence="2">
    <location>
        <begin position="7"/>
        <end position="157"/>
    </location>
</feature>
<dbReference type="InterPro" id="IPR025877">
    <property type="entry name" value="MobA-like_NTP_Trfase"/>
</dbReference>
<evidence type="ECO:0000313" key="4">
    <source>
        <dbReference type="Proteomes" id="UP000250222"/>
    </source>
</evidence>
<evidence type="ECO:0000256" key="1">
    <source>
        <dbReference type="ARBA" id="ARBA00022679"/>
    </source>
</evidence>
<dbReference type="InterPro" id="IPR029044">
    <property type="entry name" value="Nucleotide-diphossugar_trans"/>
</dbReference>
<accession>A0A2Y9C4A3</accession>
<keyword evidence="4" id="KW-1185">Reference proteome</keyword>
<dbReference type="Proteomes" id="UP000250222">
    <property type="component" value="Unassembled WGS sequence"/>
</dbReference>
<dbReference type="SUPFAM" id="SSF53448">
    <property type="entry name" value="Nucleotide-diphospho-sugar transferases"/>
    <property type="match status" value="1"/>
</dbReference>